<reference evidence="11" key="1">
    <citation type="journal article" date="2019" name="Int. J. Syst. Evol. Microbiol.">
        <title>The Global Catalogue of Microorganisms (GCM) 10K type strain sequencing project: providing services to taxonomists for standard genome sequencing and annotation.</title>
        <authorList>
            <consortium name="The Broad Institute Genomics Platform"/>
            <consortium name="The Broad Institute Genome Sequencing Center for Infectious Disease"/>
            <person name="Wu L."/>
            <person name="Ma J."/>
        </authorList>
    </citation>
    <scope>NUCLEOTIDE SEQUENCE [LARGE SCALE GENOMIC DNA]</scope>
    <source>
        <strain evidence="11">CCM 7282</strain>
    </source>
</reference>
<feature type="binding site" evidence="8">
    <location>
        <position position="59"/>
    </location>
    <ligand>
        <name>Mg(2+)</name>
        <dbReference type="ChEBI" id="CHEBI:18420"/>
    </ligand>
</feature>
<accession>A0ABQ1PVY6</accession>
<dbReference type="InterPro" id="IPR004568">
    <property type="entry name" value="Ppantetheine-prot_Trfase_dom"/>
</dbReference>
<dbReference type="InterPro" id="IPR037143">
    <property type="entry name" value="4-PPantetheinyl_Trfase_dom_sf"/>
</dbReference>
<comment type="similarity">
    <text evidence="8">Belongs to the P-Pant transferase superfamily. AcpS family.</text>
</comment>
<evidence type="ECO:0000256" key="7">
    <source>
        <dbReference type="ARBA" id="ARBA00023160"/>
    </source>
</evidence>
<evidence type="ECO:0000256" key="5">
    <source>
        <dbReference type="ARBA" id="ARBA00022842"/>
    </source>
</evidence>
<keyword evidence="3 8" id="KW-0479">Metal-binding</keyword>
<dbReference type="Proteomes" id="UP000619534">
    <property type="component" value="Unassembled WGS sequence"/>
</dbReference>
<dbReference type="EC" id="2.7.8.7" evidence="8"/>
<keyword evidence="7 8" id="KW-0275">Fatty acid biosynthesis</keyword>
<dbReference type="RefSeq" id="WP_062439068.1">
    <property type="nucleotide sequence ID" value="NZ_BMCJ01000014.1"/>
</dbReference>
<feature type="binding site" evidence="8">
    <location>
        <position position="8"/>
    </location>
    <ligand>
        <name>Mg(2+)</name>
        <dbReference type="ChEBI" id="CHEBI:18420"/>
    </ligand>
</feature>
<dbReference type="NCBIfam" id="TIGR00516">
    <property type="entry name" value="acpS"/>
    <property type="match status" value="1"/>
</dbReference>
<keyword evidence="5 8" id="KW-0460">Magnesium</keyword>
<dbReference type="InterPro" id="IPR002582">
    <property type="entry name" value="ACPS"/>
</dbReference>
<dbReference type="HAMAP" id="MF_00101">
    <property type="entry name" value="AcpS"/>
    <property type="match status" value="1"/>
</dbReference>
<sequence>MIKGIGIDLIELDRINQIIKRNDRFVQRILTEKERGQLAAYKNESRQIEFVAGRFAAKEALGKAMGTGIGKVSFQDIEISRSEHGGPEMKLHGYEHLKIWVSISHSEQHAIAQVVIEE</sequence>
<dbReference type="Pfam" id="PF01648">
    <property type="entry name" value="ACPS"/>
    <property type="match status" value="1"/>
</dbReference>
<comment type="function">
    <text evidence="8">Transfers the 4'-phosphopantetheine moiety from coenzyme A to a Ser of acyl-carrier-protein.</text>
</comment>
<dbReference type="SUPFAM" id="SSF56214">
    <property type="entry name" value="4'-phosphopantetheinyl transferase"/>
    <property type="match status" value="1"/>
</dbReference>
<keyword evidence="4 8" id="KW-0276">Fatty acid metabolism</keyword>
<feature type="domain" description="4'-phosphopantetheinyl transferase" evidence="9">
    <location>
        <begin position="4"/>
        <end position="113"/>
    </location>
</feature>
<evidence type="ECO:0000256" key="4">
    <source>
        <dbReference type="ARBA" id="ARBA00022832"/>
    </source>
</evidence>
<dbReference type="EMBL" id="BMCJ01000014">
    <property type="protein sequence ID" value="GGD05037.1"/>
    <property type="molecule type" value="Genomic_DNA"/>
</dbReference>
<evidence type="ECO:0000313" key="11">
    <source>
        <dbReference type="Proteomes" id="UP000619534"/>
    </source>
</evidence>
<evidence type="ECO:0000256" key="8">
    <source>
        <dbReference type="HAMAP-Rule" id="MF_00101"/>
    </source>
</evidence>
<evidence type="ECO:0000256" key="3">
    <source>
        <dbReference type="ARBA" id="ARBA00022723"/>
    </source>
</evidence>
<comment type="cofactor">
    <cofactor evidence="8">
        <name>Mg(2+)</name>
        <dbReference type="ChEBI" id="CHEBI:18420"/>
    </cofactor>
</comment>
<comment type="subcellular location">
    <subcellularLocation>
        <location evidence="8">Cytoplasm</location>
    </subcellularLocation>
</comment>
<keyword evidence="2 8" id="KW-0808">Transferase</keyword>
<proteinExistence type="inferred from homology"/>
<name>A0ABQ1PVY6_9BACI</name>
<evidence type="ECO:0000259" key="9">
    <source>
        <dbReference type="Pfam" id="PF01648"/>
    </source>
</evidence>
<protein>
    <recommendedName>
        <fullName evidence="8">Holo-[acyl-carrier-protein] synthase</fullName>
        <shortName evidence="8">Holo-ACP synthase</shortName>
        <ecNumber evidence="8">2.7.8.7</ecNumber>
    </recommendedName>
    <alternativeName>
        <fullName evidence="8">4'-phosphopantetheinyl transferase AcpS</fullName>
    </alternativeName>
</protein>
<keyword evidence="1 8" id="KW-0444">Lipid biosynthesis</keyword>
<organism evidence="10 11">
    <name type="scientific">Thalassobacillus devorans</name>
    <dbReference type="NCBI Taxonomy" id="279813"/>
    <lineage>
        <taxon>Bacteria</taxon>
        <taxon>Bacillati</taxon>
        <taxon>Bacillota</taxon>
        <taxon>Bacilli</taxon>
        <taxon>Bacillales</taxon>
        <taxon>Bacillaceae</taxon>
        <taxon>Thalassobacillus</taxon>
    </lineage>
</organism>
<dbReference type="Gene3D" id="3.90.470.20">
    <property type="entry name" value="4'-phosphopantetheinyl transferase domain"/>
    <property type="match status" value="1"/>
</dbReference>
<dbReference type="InterPro" id="IPR008278">
    <property type="entry name" value="4-PPantetheinyl_Trfase_dom"/>
</dbReference>
<comment type="caution">
    <text evidence="10">The sequence shown here is derived from an EMBL/GenBank/DDBJ whole genome shotgun (WGS) entry which is preliminary data.</text>
</comment>
<evidence type="ECO:0000256" key="1">
    <source>
        <dbReference type="ARBA" id="ARBA00022516"/>
    </source>
</evidence>
<keyword evidence="6 8" id="KW-0443">Lipid metabolism</keyword>
<comment type="catalytic activity">
    <reaction evidence="8">
        <text>apo-[ACP] + CoA = holo-[ACP] + adenosine 3',5'-bisphosphate + H(+)</text>
        <dbReference type="Rhea" id="RHEA:12068"/>
        <dbReference type="Rhea" id="RHEA-COMP:9685"/>
        <dbReference type="Rhea" id="RHEA-COMP:9690"/>
        <dbReference type="ChEBI" id="CHEBI:15378"/>
        <dbReference type="ChEBI" id="CHEBI:29999"/>
        <dbReference type="ChEBI" id="CHEBI:57287"/>
        <dbReference type="ChEBI" id="CHEBI:58343"/>
        <dbReference type="ChEBI" id="CHEBI:64479"/>
        <dbReference type="EC" id="2.7.8.7"/>
    </reaction>
</comment>
<evidence type="ECO:0000256" key="6">
    <source>
        <dbReference type="ARBA" id="ARBA00023098"/>
    </source>
</evidence>
<keyword evidence="8" id="KW-0963">Cytoplasm</keyword>
<dbReference type="NCBIfam" id="TIGR00556">
    <property type="entry name" value="pantethn_trn"/>
    <property type="match status" value="1"/>
</dbReference>
<evidence type="ECO:0000313" key="10">
    <source>
        <dbReference type="EMBL" id="GGD05037.1"/>
    </source>
</evidence>
<gene>
    <name evidence="8 10" type="primary">acpS</name>
    <name evidence="10" type="ORF">GCM10007216_39600</name>
</gene>
<keyword evidence="11" id="KW-1185">Reference proteome</keyword>
<evidence type="ECO:0000256" key="2">
    <source>
        <dbReference type="ARBA" id="ARBA00022679"/>
    </source>
</evidence>